<dbReference type="AlphaFoldDB" id="A0A8S3IX46"/>
<organism evidence="1 2">
    <name type="scientific">Rotaria magnacalcarata</name>
    <dbReference type="NCBI Taxonomy" id="392030"/>
    <lineage>
        <taxon>Eukaryota</taxon>
        <taxon>Metazoa</taxon>
        <taxon>Spiralia</taxon>
        <taxon>Gnathifera</taxon>
        <taxon>Rotifera</taxon>
        <taxon>Eurotatoria</taxon>
        <taxon>Bdelloidea</taxon>
        <taxon>Philodinida</taxon>
        <taxon>Philodinidae</taxon>
        <taxon>Rotaria</taxon>
    </lineage>
</organism>
<comment type="caution">
    <text evidence="1">The sequence shown here is derived from an EMBL/GenBank/DDBJ whole genome shotgun (WGS) entry which is preliminary data.</text>
</comment>
<protein>
    <submittedName>
        <fullName evidence="1">Uncharacterized protein</fullName>
    </submittedName>
</protein>
<dbReference type="EMBL" id="CAJOBJ010351228">
    <property type="protein sequence ID" value="CAF5208504.1"/>
    <property type="molecule type" value="Genomic_DNA"/>
</dbReference>
<dbReference type="Proteomes" id="UP000681720">
    <property type="component" value="Unassembled WGS sequence"/>
</dbReference>
<accession>A0A8S3IX46</accession>
<evidence type="ECO:0000313" key="1">
    <source>
        <dbReference type="EMBL" id="CAF5208504.1"/>
    </source>
</evidence>
<gene>
    <name evidence="1" type="ORF">GIL414_LOCUS78977</name>
</gene>
<reference evidence="1" key="1">
    <citation type="submission" date="2021-02" db="EMBL/GenBank/DDBJ databases">
        <authorList>
            <person name="Nowell W R."/>
        </authorList>
    </citation>
    <scope>NUCLEOTIDE SEQUENCE</scope>
</reference>
<name>A0A8S3IX46_9BILA</name>
<proteinExistence type="predicted"/>
<sequence>MILDLAGTISQLVDRVETHQDKVERQFKNLSNNKENIVMMLYWFFVYVKEYNSQNLLGIYDAGSYGRFAPKVMKILFSSPEMCQSIIYSNSVCEKSMLDPDRLTVISNDFC</sequence>
<evidence type="ECO:0000313" key="2">
    <source>
        <dbReference type="Proteomes" id="UP000681720"/>
    </source>
</evidence>